<protein>
    <submittedName>
        <fullName evidence="2">Uncharacterized protein</fullName>
    </submittedName>
</protein>
<proteinExistence type="predicted"/>
<sequence>MTSIGAEGTQILQEDNLSPSGKQGGNHDGLDFPSRHIDARDFSDVRILSDGFQVLSDFSLEEEVREHAQSGNDEHGKERNPDHIHRR</sequence>
<dbReference type="EMBL" id="VSSQ01132027">
    <property type="protein sequence ID" value="MPN58809.1"/>
    <property type="molecule type" value="Genomic_DNA"/>
</dbReference>
<reference evidence="2" key="1">
    <citation type="submission" date="2019-08" db="EMBL/GenBank/DDBJ databases">
        <authorList>
            <person name="Kucharzyk K."/>
            <person name="Murdoch R.W."/>
            <person name="Higgins S."/>
            <person name="Loffler F."/>
        </authorList>
    </citation>
    <scope>NUCLEOTIDE SEQUENCE</scope>
</reference>
<feature type="region of interest" description="Disordered" evidence="1">
    <location>
        <begin position="62"/>
        <end position="87"/>
    </location>
</feature>
<evidence type="ECO:0000256" key="1">
    <source>
        <dbReference type="SAM" id="MobiDB-lite"/>
    </source>
</evidence>
<accession>A0A645J7Z2</accession>
<gene>
    <name evidence="2" type="ORF">SDC9_206524</name>
</gene>
<comment type="caution">
    <text evidence="2">The sequence shown here is derived from an EMBL/GenBank/DDBJ whole genome shotgun (WGS) entry which is preliminary data.</text>
</comment>
<dbReference type="AlphaFoldDB" id="A0A645J7Z2"/>
<evidence type="ECO:0000313" key="2">
    <source>
        <dbReference type="EMBL" id="MPN58809.1"/>
    </source>
</evidence>
<feature type="region of interest" description="Disordered" evidence="1">
    <location>
        <begin position="1"/>
        <end position="35"/>
    </location>
</feature>
<name>A0A645J7Z2_9ZZZZ</name>
<feature type="compositionally biased region" description="Polar residues" evidence="1">
    <location>
        <begin position="10"/>
        <end position="21"/>
    </location>
</feature>
<organism evidence="2">
    <name type="scientific">bioreactor metagenome</name>
    <dbReference type="NCBI Taxonomy" id="1076179"/>
    <lineage>
        <taxon>unclassified sequences</taxon>
        <taxon>metagenomes</taxon>
        <taxon>ecological metagenomes</taxon>
    </lineage>
</organism>